<dbReference type="EC" id="2.7.13.3" evidence="3"/>
<dbReference type="InterPro" id="IPR003661">
    <property type="entry name" value="HisK_dim/P_dom"/>
</dbReference>
<dbReference type="GO" id="GO:0000155">
    <property type="term" value="F:phosphorelay sensor kinase activity"/>
    <property type="evidence" value="ECO:0007669"/>
    <property type="project" value="InterPro"/>
</dbReference>
<dbReference type="PRINTS" id="PR00344">
    <property type="entry name" value="BCTRLSENSOR"/>
</dbReference>
<evidence type="ECO:0000256" key="6">
    <source>
        <dbReference type="ARBA" id="ARBA00022679"/>
    </source>
</evidence>
<keyword evidence="5" id="KW-0597">Phosphoprotein</keyword>
<keyword evidence="9" id="KW-1133">Transmembrane helix</keyword>
<evidence type="ECO:0000256" key="4">
    <source>
        <dbReference type="ARBA" id="ARBA00022475"/>
    </source>
</evidence>
<gene>
    <name evidence="13" type="ORF">O991_02649</name>
</gene>
<feature type="domain" description="Histidine kinase" evidence="12">
    <location>
        <begin position="87"/>
        <end position="301"/>
    </location>
</feature>
<evidence type="ECO:0000256" key="8">
    <source>
        <dbReference type="ARBA" id="ARBA00022777"/>
    </source>
</evidence>
<dbReference type="GO" id="GO:0004721">
    <property type="term" value="F:phosphoprotein phosphatase activity"/>
    <property type="evidence" value="ECO:0007669"/>
    <property type="project" value="TreeGrafter"/>
</dbReference>
<comment type="caution">
    <text evidence="13">The sequence shown here is derived from an EMBL/GenBank/DDBJ whole genome shotgun (WGS) entry which is preliminary data.</text>
</comment>
<dbReference type="PROSITE" id="PS50109">
    <property type="entry name" value="HIS_KIN"/>
    <property type="match status" value="1"/>
</dbReference>
<dbReference type="Proteomes" id="UP000017126">
    <property type="component" value="Unassembled WGS sequence"/>
</dbReference>
<comment type="subcellular location">
    <subcellularLocation>
        <location evidence="2">Cell membrane</location>
        <topology evidence="2">Multi-pass membrane protein</topology>
    </subcellularLocation>
</comment>
<accession>A0AAV3KZB2</accession>
<dbReference type="CDD" id="cd00082">
    <property type="entry name" value="HisKA"/>
    <property type="match status" value="1"/>
</dbReference>
<dbReference type="PANTHER" id="PTHR45453:SF2">
    <property type="entry name" value="HISTIDINE KINASE"/>
    <property type="match status" value="1"/>
</dbReference>
<dbReference type="RefSeq" id="WP_023043223.1">
    <property type="nucleotide sequence ID" value="NZ_KI518290.1"/>
</dbReference>
<keyword evidence="11" id="KW-0472">Membrane</keyword>
<evidence type="ECO:0000256" key="10">
    <source>
        <dbReference type="ARBA" id="ARBA00023012"/>
    </source>
</evidence>
<dbReference type="SUPFAM" id="SSF55874">
    <property type="entry name" value="ATPase domain of HSP90 chaperone/DNA topoisomerase II/histidine kinase"/>
    <property type="match status" value="1"/>
</dbReference>
<dbReference type="InterPro" id="IPR005467">
    <property type="entry name" value="His_kinase_dom"/>
</dbReference>
<comment type="catalytic activity">
    <reaction evidence="1">
        <text>ATP + protein L-histidine = ADP + protein N-phospho-L-histidine.</text>
        <dbReference type="EC" id="2.7.13.3"/>
    </reaction>
</comment>
<evidence type="ECO:0000256" key="7">
    <source>
        <dbReference type="ARBA" id="ARBA00022692"/>
    </source>
</evidence>
<evidence type="ECO:0000256" key="3">
    <source>
        <dbReference type="ARBA" id="ARBA00012438"/>
    </source>
</evidence>
<name>A0AAV3KZB2_ENTFC</name>
<evidence type="ECO:0000256" key="9">
    <source>
        <dbReference type="ARBA" id="ARBA00022989"/>
    </source>
</evidence>
<keyword evidence="10" id="KW-0902">Two-component regulatory system</keyword>
<reference evidence="13 14" key="1">
    <citation type="submission" date="2013-09" db="EMBL/GenBank/DDBJ databases">
        <title>The Genome Sequence of Enterococcus faecium 10/96A.</title>
        <authorList>
            <consortium name="The Broad Institute Genome Sequencing Platform"/>
            <consortium name="The Broad Institute Genome Sequencing Center for Infectious Disease"/>
            <person name="Earl A.M."/>
            <person name="Gilmore M.S."/>
            <person name="Lebreton F."/>
            <person name="Courvalin P."/>
            <person name="Walker B."/>
            <person name="Young S.K."/>
            <person name="Zeng Q."/>
            <person name="Gargeya S."/>
            <person name="Fitzgerald M."/>
            <person name="Haas B."/>
            <person name="Abouelleil A."/>
            <person name="Alvarado L."/>
            <person name="Arachchi H.M."/>
            <person name="Berlin A.M."/>
            <person name="Chapman S.B."/>
            <person name="Dewar J."/>
            <person name="Goldberg J."/>
            <person name="Griggs A."/>
            <person name="Gujja S."/>
            <person name="Hansen M."/>
            <person name="Howarth C."/>
            <person name="Imamovic A."/>
            <person name="Larimer J."/>
            <person name="McCowan C."/>
            <person name="Murphy C."/>
            <person name="Neiman D."/>
            <person name="Pearson M."/>
            <person name="Priest M."/>
            <person name="Roberts A."/>
            <person name="Saif S."/>
            <person name="Shea T."/>
            <person name="Sisk P."/>
            <person name="Sykes S."/>
            <person name="Wortman J."/>
            <person name="Nusbaum C."/>
            <person name="Birren B."/>
        </authorList>
    </citation>
    <scope>NUCLEOTIDE SEQUENCE [LARGE SCALE GENOMIC DNA]</scope>
    <source>
        <strain evidence="13 14">10/96A</strain>
    </source>
</reference>
<keyword evidence="7" id="KW-0812">Transmembrane</keyword>
<dbReference type="InterPro" id="IPR036890">
    <property type="entry name" value="HATPase_C_sf"/>
</dbReference>
<dbReference type="SMART" id="SM00387">
    <property type="entry name" value="HATPase_c"/>
    <property type="match status" value="1"/>
</dbReference>
<protein>
    <recommendedName>
        <fullName evidence="3">histidine kinase</fullName>
        <ecNumber evidence="3">2.7.13.3</ecNumber>
    </recommendedName>
</protein>
<dbReference type="AlphaFoldDB" id="A0AAV3KZB2"/>
<keyword evidence="4" id="KW-1003">Cell membrane</keyword>
<dbReference type="EMBL" id="AXOL01000070">
    <property type="protein sequence ID" value="ERT48217.1"/>
    <property type="molecule type" value="Genomic_DNA"/>
</dbReference>
<organism evidence="13 14">
    <name type="scientific">Enterococcus faecium 10/96A</name>
    <dbReference type="NCBI Taxonomy" id="1391465"/>
    <lineage>
        <taxon>Bacteria</taxon>
        <taxon>Bacillati</taxon>
        <taxon>Bacillota</taxon>
        <taxon>Bacilli</taxon>
        <taxon>Lactobacillales</taxon>
        <taxon>Enterococcaceae</taxon>
        <taxon>Enterococcus</taxon>
    </lineage>
</organism>
<dbReference type="Pfam" id="PF00512">
    <property type="entry name" value="HisKA"/>
    <property type="match status" value="1"/>
</dbReference>
<dbReference type="SMART" id="SM00388">
    <property type="entry name" value="HisKA"/>
    <property type="match status" value="1"/>
</dbReference>
<dbReference type="InterPro" id="IPR036097">
    <property type="entry name" value="HisK_dim/P_sf"/>
</dbReference>
<dbReference type="SUPFAM" id="SSF47384">
    <property type="entry name" value="Homodimeric domain of signal transducing histidine kinase"/>
    <property type="match status" value="1"/>
</dbReference>
<evidence type="ECO:0000256" key="11">
    <source>
        <dbReference type="ARBA" id="ARBA00023136"/>
    </source>
</evidence>
<dbReference type="Gene3D" id="1.10.287.130">
    <property type="match status" value="1"/>
</dbReference>
<dbReference type="GO" id="GO:0016036">
    <property type="term" value="P:cellular response to phosphate starvation"/>
    <property type="evidence" value="ECO:0007669"/>
    <property type="project" value="TreeGrafter"/>
</dbReference>
<dbReference type="Pfam" id="PF02518">
    <property type="entry name" value="HATPase_c"/>
    <property type="match status" value="1"/>
</dbReference>
<keyword evidence="6" id="KW-0808">Transferase</keyword>
<keyword evidence="8" id="KW-0418">Kinase</keyword>
<dbReference type="InterPro" id="IPR003594">
    <property type="entry name" value="HATPase_dom"/>
</dbReference>
<dbReference type="GO" id="GO:0005886">
    <property type="term" value="C:plasma membrane"/>
    <property type="evidence" value="ECO:0007669"/>
    <property type="project" value="UniProtKB-SubCell"/>
</dbReference>
<evidence type="ECO:0000256" key="5">
    <source>
        <dbReference type="ARBA" id="ARBA00022553"/>
    </source>
</evidence>
<evidence type="ECO:0000313" key="13">
    <source>
        <dbReference type="EMBL" id="ERT48217.1"/>
    </source>
</evidence>
<sequence length="302" mass="34894">MICFIVALIIMFGIVVIHSWYRNRKMYHTIDHMLDEVLNREKITVSDIKEGEISALASKVIRIQEKMEGELVQAEIEKEQVKGLISNMSHQLKTPLANVMMYRELLEEESTVNGQEQLFLAKMKQQLEKIDWILHSLFKMVRLEQGAIIFEAVSSSLKKTLLGAVNAVYEKAEKKNIEIITEPFQDCMLYHNSKWTVEVFVNILENAIKYTAANGRIHIRVCPMELFTEVQIEDNGIGIREPEQPDVFKRFYRSKEVENKEGSGIGLYLSRLILEQEKGYMTVKSEYGKGSCFSVFLQNCQI</sequence>
<dbReference type="CDD" id="cd00075">
    <property type="entry name" value="HATPase"/>
    <property type="match status" value="1"/>
</dbReference>
<evidence type="ECO:0000259" key="12">
    <source>
        <dbReference type="PROSITE" id="PS50109"/>
    </source>
</evidence>
<evidence type="ECO:0000313" key="14">
    <source>
        <dbReference type="Proteomes" id="UP000017126"/>
    </source>
</evidence>
<dbReference type="InterPro" id="IPR050351">
    <property type="entry name" value="BphY/WalK/GraS-like"/>
</dbReference>
<dbReference type="InterPro" id="IPR004358">
    <property type="entry name" value="Sig_transdc_His_kin-like_C"/>
</dbReference>
<dbReference type="Gene3D" id="3.30.565.10">
    <property type="entry name" value="Histidine kinase-like ATPase, C-terminal domain"/>
    <property type="match status" value="1"/>
</dbReference>
<dbReference type="PANTHER" id="PTHR45453">
    <property type="entry name" value="PHOSPHATE REGULON SENSOR PROTEIN PHOR"/>
    <property type="match status" value="1"/>
</dbReference>
<evidence type="ECO:0000256" key="1">
    <source>
        <dbReference type="ARBA" id="ARBA00000085"/>
    </source>
</evidence>
<proteinExistence type="predicted"/>
<evidence type="ECO:0000256" key="2">
    <source>
        <dbReference type="ARBA" id="ARBA00004651"/>
    </source>
</evidence>